<dbReference type="AlphaFoldDB" id="A0AAW4TX25"/>
<evidence type="ECO:0000313" key="2">
    <source>
        <dbReference type="Proteomes" id="UP001197735"/>
    </source>
</evidence>
<dbReference type="GeneID" id="45600251"/>
<dbReference type="RefSeq" id="WP_004221047.1">
    <property type="nucleotide sequence ID" value="NZ_BCYA01000025.1"/>
</dbReference>
<accession>A0AAW4TX25</accession>
<evidence type="ECO:0000313" key="1">
    <source>
        <dbReference type="EMBL" id="MCB4881021.1"/>
    </source>
</evidence>
<reference evidence="1" key="1">
    <citation type="submission" date="2021-07" db="EMBL/GenBank/DDBJ databases">
        <title>Xylan utilisation by Bifidobacterium pseudocatenulatum.</title>
        <authorList>
            <person name="Watanabe Y."/>
        </authorList>
    </citation>
    <scope>NUCLEOTIDE SEQUENCE</scope>
    <source>
        <strain evidence="1">YIT12824</strain>
    </source>
</reference>
<gene>
    <name evidence="1" type="ORF">KZP06_09900</name>
</gene>
<dbReference type="InterPro" id="IPR029062">
    <property type="entry name" value="Class_I_gatase-like"/>
</dbReference>
<comment type="caution">
    <text evidence="1">The sequence shown here is derived from an EMBL/GenBank/DDBJ whole genome shotgun (WGS) entry which is preliminary data.</text>
</comment>
<sequence length="105" mass="11115">MRSLPEETVYHPLTPADVVPVSPIGNDAEALASFKDDPWTGMDGRPAIVSNAYGDERNVYGGARLGHNGITKSLPADGEPIVMSSVERDGTIATINLNGVLIIKN</sequence>
<organism evidence="1 2">
    <name type="scientific">Bifidobacterium pseudocatenulatum</name>
    <dbReference type="NCBI Taxonomy" id="28026"/>
    <lineage>
        <taxon>Bacteria</taxon>
        <taxon>Bacillati</taxon>
        <taxon>Actinomycetota</taxon>
        <taxon>Actinomycetes</taxon>
        <taxon>Bifidobacteriales</taxon>
        <taxon>Bifidobacteriaceae</taxon>
        <taxon>Bifidobacterium</taxon>
    </lineage>
</organism>
<name>A0AAW4TX25_BIFPS</name>
<proteinExistence type="predicted"/>
<dbReference type="EMBL" id="JAHXEI010000011">
    <property type="protein sequence ID" value="MCB4881021.1"/>
    <property type="molecule type" value="Genomic_DNA"/>
</dbReference>
<protein>
    <submittedName>
        <fullName evidence="1">Uncharacterized protein</fullName>
    </submittedName>
</protein>
<dbReference type="Gene3D" id="3.40.50.880">
    <property type="match status" value="1"/>
</dbReference>
<dbReference type="Proteomes" id="UP001197735">
    <property type="component" value="Unassembled WGS sequence"/>
</dbReference>